<gene>
    <name evidence="8" type="ORF">TSPI_08051</name>
</gene>
<evidence type="ECO:0000259" key="7">
    <source>
        <dbReference type="PROSITE" id="PS50002"/>
    </source>
</evidence>
<dbReference type="CDD" id="cd01212">
    <property type="entry name" value="PTB_JIP"/>
    <property type="match status" value="1"/>
</dbReference>
<dbReference type="SMART" id="SM00462">
    <property type="entry name" value="PTB"/>
    <property type="match status" value="1"/>
</dbReference>
<comment type="caution">
    <text evidence="8">The sequence shown here is derived from an EMBL/GenBank/DDBJ whole genome shotgun (WGS) entry which is preliminary data.</text>
</comment>
<feature type="domain" description="SH3" evidence="7">
    <location>
        <begin position="215"/>
        <end position="276"/>
    </location>
</feature>
<evidence type="ECO:0000313" key="8">
    <source>
        <dbReference type="EMBL" id="KAL1245319.1"/>
    </source>
</evidence>
<comment type="similarity">
    <text evidence="2">Belongs to the JIP scaffold family.</text>
</comment>
<evidence type="ECO:0000256" key="2">
    <source>
        <dbReference type="ARBA" id="ARBA00009866"/>
    </source>
</evidence>
<reference evidence="8 9" key="1">
    <citation type="submission" date="2024-07" db="EMBL/GenBank/DDBJ databases">
        <title>Enhanced genomic and transcriptomic resources for Trichinella pseudospiralis and T. spiralis underpin the discovery of pronounced molecular differences between stages and species.</title>
        <authorList>
            <person name="Pasi K.K."/>
            <person name="La Rosa G."/>
            <person name="Gomez-Morales M.A."/>
            <person name="Tosini F."/>
            <person name="Sumanam S."/>
            <person name="Young N.D."/>
            <person name="Chang B.C."/>
            <person name="Robin G.B."/>
        </authorList>
    </citation>
    <scope>NUCLEOTIDE SEQUENCE [LARGE SCALE GENOMIC DNA]</scope>
    <source>
        <strain evidence="8">ISS534</strain>
    </source>
</reference>
<dbReference type="CDD" id="cd11801">
    <property type="entry name" value="SH3_JIP1_like"/>
    <property type="match status" value="1"/>
</dbReference>
<evidence type="ECO:0000256" key="4">
    <source>
        <dbReference type="ARBA" id="ARBA00022490"/>
    </source>
</evidence>
<dbReference type="InterPro" id="IPR001452">
    <property type="entry name" value="SH3_domain"/>
</dbReference>
<organism evidence="8 9">
    <name type="scientific">Trichinella spiralis</name>
    <name type="common">Trichina worm</name>
    <dbReference type="NCBI Taxonomy" id="6334"/>
    <lineage>
        <taxon>Eukaryota</taxon>
        <taxon>Metazoa</taxon>
        <taxon>Ecdysozoa</taxon>
        <taxon>Nematoda</taxon>
        <taxon>Enoplea</taxon>
        <taxon>Dorylaimia</taxon>
        <taxon>Trichinellida</taxon>
        <taxon>Trichinellidae</taxon>
        <taxon>Trichinella</taxon>
    </lineage>
</organism>
<evidence type="ECO:0000259" key="6">
    <source>
        <dbReference type="PROSITE" id="PS01179"/>
    </source>
</evidence>
<dbReference type="InterPro" id="IPR011993">
    <property type="entry name" value="PH-like_dom_sf"/>
</dbReference>
<dbReference type="Pfam" id="PF00018">
    <property type="entry name" value="SH3_1"/>
    <property type="match status" value="1"/>
</dbReference>
<keyword evidence="9" id="KW-1185">Reference proteome</keyword>
<dbReference type="InterPro" id="IPR047178">
    <property type="entry name" value="JIP1_scaffold"/>
</dbReference>
<keyword evidence="4" id="KW-0963">Cytoplasm</keyword>
<dbReference type="SUPFAM" id="SSF50729">
    <property type="entry name" value="PH domain-like"/>
    <property type="match status" value="1"/>
</dbReference>
<dbReference type="Pfam" id="PF00640">
    <property type="entry name" value="PID"/>
    <property type="match status" value="1"/>
</dbReference>
<evidence type="ECO:0000256" key="1">
    <source>
        <dbReference type="ARBA" id="ARBA00004496"/>
    </source>
</evidence>
<dbReference type="PANTHER" id="PTHR47437">
    <property type="entry name" value="JNK-INTERACTING PROTEIN 1-LIKE PROTEIN"/>
    <property type="match status" value="1"/>
</dbReference>
<name>A0ABR3L0K3_TRISP</name>
<dbReference type="SMART" id="SM00326">
    <property type="entry name" value="SH3"/>
    <property type="match status" value="1"/>
</dbReference>
<dbReference type="PANTHER" id="PTHR47437:SF4">
    <property type="entry name" value="JNK-INTERACTING PROTEIN 1-LIKE PROTEIN"/>
    <property type="match status" value="1"/>
</dbReference>
<evidence type="ECO:0000313" key="9">
    <source>
        <dbReference type="Proteomes" id="UP001558632"/>
    </source>
</evidence>
<evidence type="ECO:0000256" key="3">
    <source>
        <dbReference type="ARBA" id="ARBA00022443"/>
    </source>
</evidence>
<comment type="subcellular location">
    <subcellularLocation>
        <location evidence="1">Cytoplasm</location>
    </subcellularLocation>
</comment>
<proteinExistence type="inferred from homology"/>
<evidence type="ECO:0000256" key="5">
    <source>
        <dbReference type="PROSITE-ProRule" id="PRU00192"/>
    </source>
</evidence>
<dbReference type="SUPFAM" id="SSF50044">
    <property type="entry name" value="SH3-domain"/>
    <property type="match status" value="1"/>
</dbReference>
<dbReference type="Gene3D" id="2.30.29.30">
    <property type="entry name" value="Pleckstrin-homology domain (PH domain)/Phosphotyrosine-binding domain (PTB)"/>
    <property type="match status" value="1"/>
</dbReference>
<dbReference type="InterPro" id="IPR006020">
    <property type="entry name" value="PTB/PI_dom"/>
</dbReference>
<dbReference type="Proteomes" id="UP001558632">
    <property type="component" value="Unassembled WGS sequence"/>
</dbReference>
<dbReference type="EMBL" id="JBEUSY010000101">
    <property type="protein sequence ID" value="KAL1245319.1"/>
    <property type="molecule type" value="Genomic_DNA"/>
</dbReference>
<feature type="domain" description="PID" evidence="6">
    <location>
        <begin position="302"/>
        <end position="434"/>
    </location>
</feature>
<protein>
    <submittedName>
        <fullName evidence="8">JNK-interacting protein</fullName>
    </submittedName>
</protein>
<dbReference type="PROSITE" id="PS01179">
    <property type="entry name" value="PID"/>
    <property type="match status" value="1"/>
</dbReference>
<sequence length="446" mass="51174">MTVNQDRKMKSNESDRGILISNNLMSVYKSEKGIANRQMELKLISLALGTEHFLICPVEQVVSKFYPHFPLHSYYNSSKLGKMCSTQSELLKENTMNSFDEDESASSTISRSLLFQRPKMRLDFISSSEKSKQALAYLQTPMSPSRTEETWMENALPSEHQLYFDGGTPQVEFSEPTSYNGQFLYDASEKDTSKLISSLSDDKSSGIFSTLPNECTQPSHRTIHKFIPRHDDELLLEVGDPVFIQHEYEDHWCKGMNLRTFQVGIFPSVHVFEMDLDEQLSTAQNYNHSSMGLMMKHTERASFFLTFLGSIEVAHHKGNDVVVQAINKILQIYKNREETIMPRTVLLDVSFKGVHVIDKSSKNLFRCARFDYFYSLQNISFCGAHPKQLRYFGFITKHPSLPVFACHVFMSKSSTQSVVDAIGRAFQRSYNEYMAFSHPTEDIYLE</sequence>
<dbReference type="InterPro" id="IPR036028">
    <property type="entry name" value="SH3-like_dom_sf"/>
</dbReference>
<accession>A0ABR3L0K3</accession>
<dbReference type="Gene3D" id="2.30.30.40">
    <property type="entry name" value="SH3 Domains"/>
    <property type="match status" value="1"/>
</dbReference>
<keyword evidence="3 5" id="KW-0728">SH3 domain</keyword>
<dbReference type="PROSITE" id="PS50002">
    <property type="entry name" value="SH3"/>
    <property type="match status" value="1"/>
</dbReference>